<dbReference type="EMBL" id="JAWIZZ010000031">
    <property type="protein sequence ID" value="KAK5781762.1"/>
    <property type="molecule type" value="Genomic_DNA"/>
</dbReference>
<dbReference type="AlphaFoldDB" id="A0AAN7WSS3"/>
<name>A0AAN7WSS3_9SACH</name>
<sequence>MLTSTDTINTVKEFQEQDLIKNVDYKILKQQEGHLNKLIDRQDTFTKKLQILYERLDAVKNYEEFTDLLVNSSTLLREIFSLDNAQKKQPLLNQLAPSIDWSKYGLHNISNYIIEDDDLISLQNDGLL</sequence>
<gene>
    <name evidence="1" type="ORF">RI543_000948</name>
</gene>
<comment type="caution">
    <text evidence="1">The sequence shown here is derived from an EMBL/GenBank/DDBJ whole genome shotgun (WGS) entry which is preliminary data.</text>
</comment>
<evidence type="ECO:0000313" key="2">
    <source>
        <dbReference type="Proteomes" id="UP001306508"/>
    </source>
</evidence>
<dbReference type="Proteomes" id="UP001306508">
    <property type="component" value="Unassembled WGS sequence"/>
</dbReference>
<keyword evidence="2" id="KW-1185">Reference proteome</keyword>
<accession>A0AAN7WSS3</accession>
<organism evidence="1 2">
    <name type="scientific">Arxiozyma heterogenica</name>
    <dbReference type="NCBI Taxonomy" id="278026"/>
    <lineage>
        <taxon>Eukaryota</taxon>
        <taxon>Fungi</taxon>
        <taxon>Dikarya</taxon>
        <taxon>Ascomycota</taxon>
        <taxon>Saccharomycotina</taxon>
        <taxon>Saccharomycetes</taxon>
        <taxon>Saccharomycetales</taxon>
        <taxon>Saccharomycetaceae</taxon>
        <taxon>Arxiozyma</taxon>
    </lineage>
</organism>
<evidence type="ECO:0000313" key="1">
    <source>
        <dbReference type="EMBL" id="KAK5781762.1"/>
    </source>
</evidence>
<protein>
    <submittedName>
        <fullName evidence="1">Uncharacterized protein</fullName>
    </submittedName>
</protein>
<reference evidence="2" key="1">
    <citation type="submission" date="2023-07" db="EMBL/GenBank/DDBJ databases">
        <title>A draft genome of Kazachstania heterogenica Y-27499.</title>
        <authorList>
            <person name="Donic C."/>
            <person name="Kralova J.S."/>
            <person name="Fidel L."/>
            <person name="Ben-Dor S."/>
            <person name="Jung S."/>
        </authorList>
    </citation>
    <scope>NUCLEOTIDE SEQUENCE [LARGE SCALE GENOMIC DNA]</scope>
    <source>
        <strain evidence="2">Y27499</strain>
    </source>
</reference>
<proteinExistence type="predicted"/>